<dbReference type="InterPro" id="IPR009011">
    <property type="entry name" value="Man6P_isomerase_rcpt-bd_dom_sf"/>
</dbReference>
<keyword evidence="6" id="KW-1185">Reference proteome</keyword>
<dbReference type="Pfam" id="PF13015">
    <property type="entry name" value="PRKCSH_1"/>
    <property type="match status" value="1"/>
</dbReference>
<protein>
    <recommendedName>
        <fullName evidence="4">MRH domain-containing protein</fullName>
    </recommendedName>
</protein>
<dbReference type="PANTHER" id="PTHR12630">
    <property type="entry name" value="N-LINKED OLIGOSACCHARIDE PROCESSING"/>
    <property type="match status" value="1"/>
</dbReference>
<keyword evidence="3" id="KW-1133">Transmembrane helix</keyword>
<dbReference type="InterPro" id="IPR036607">
    <property type="entry name" value="PRKCSH"/>
</dbReference>
<keyword evidence="3" id="KW-0472">Membrane</keyword>
<evidence type="ECO:0000259" key="4">
    <source>
        <dbReference type="PROSITE" id="PS51914"/>
    </source>
</evidence>
<dbReference type="InterPro" id="IPR039794">
    <property type="entry name" value="Gtb1-like"/>
</dbReference>
<keyword evidence="2" id="KW-1015">Disulfide bond</keyword>
<evidence type="ECO:0000256" key="1">
    <source>
        <dbReference type="ARBA" id="ARBA00022729"/>
    </source>
</evidence>
<dbReference type="PROSITE" id="PS51914">
    <property type="entry name" value="MRH"/>
    <property type="match status" value="1"/>
</dbReference>
<reference evidence="5 6" key="1">
    <citation type="journal article" date="2016" name="Nat. Commun.">
        <title>Extremotolerant tardigrade genome and improved radiotolerance of human cultured cells by tardigrade-unique protein.</title>
        <authorList>
            <person name="Hashimoto T."/>
            <person name="Horikawa D.D."/>
            <person name="Saito Y."/>
            <person name="Kuwahara H."/>
            <person name="Kozuka-Hata H."/>
            <person name="Shin-I T."/>
            <person name="Minakuchi Y."/>
            <person name="Ohishi K."/>
            <person name="Motoyama A."/>
            <person name="Aizu T."/>
            <person name="Enomoto A."/>
            <person name="Kondo K."/>
            <person name="Tanaka S."/>
            <person name="Hara Y."/>
            <person name="Koshikawa S."/>
            <person name="Sagara H."/>
            <person name="Miura T."/>
            <person name="Yokobori S."/>
            <person name="Miyagawa K."/>
            <person name="Suzuki Y."/>
            <person name="Kubo T."/>
            <person name="Oyama M."/>
            <person name="Kohara Y."/>
            <person name="Fujiyama A."/>
            <person name="Arakawa K."/>
            <person name="Katayama T."/>
            <person name="Toyoda A."/>
            <person name="Kunieda T."/>
        </authorList>
    </citation>
    <scope>NUCLEOTIDE SEQUENCE [LARGE SCALE GENOMIC DNA]</scope>
    <source>
        <strain evidence="5 6">YOKOZUNA-1</strain>
    </source>
</reference>
<dbReference type="Proteomes" id="UP000186922">
    <property type="component" value="Unassembled WGS sequence"/>
</dbReference>
<sequence>MPYLSRISYIAIGLTVIWMWDVGKYLVLATSHDVVKMRVIVDPVSLSQANHAAAAVREDEDEEADNGEPITVRVEPASFSGPEHFRSLDGQCFQFDDEKFEYKLCPFQNATQKENNGRRRTTSIGVWHDWIVKNESFAGWRFLNGKPCDAETVRQTIVDFECGSVPLIWEVAEPARCHYHLTFKLPQACYTDPLLVYPILPQELRTRWDMLEKEYLDGEITDKGYDVRLSEILGDANLVRLEAALAAPTTDPSSQFTTLRNVATSGVVSEAVSSVNDGPSGGSRFQSVDQCQKEFRDLEEKYRRLKEFCPAAGQVLG</sequence>
<gene>
    <name evidence="5" type="primary">RvY_14320-1</name>
    <name evidence="5" type="synonym">RvY_14320.1</name>
    <name evidence="5" type="ORF">RvY_14320</name>
</gene>
<dbReference type="InterPro" id="IPR044865">
    <property type="entry name" value="MRH_dom"/>
</dbReference>
<evidence type="ECO:0000256" key="2">
    <source>
        <dbReference type="ARBA" id="ARBA00023157"/>
    </source>
</evidence>
<dbReference type="SUPFAM" id="SSF50911">
    <property type="entry name" value="Mannose 6-phosphate receptor domain"/>
    <property type="match status" value="1"/>
</dbReference>
<feature type="domain" description="MRH" evidence="4">
    <location>
        <begin position="90"/>
        <end position="191"/>
    </location>
</feature>
<name>A0A1D1VQV7_RAMVA</name>
<dbReference type="PANTHER" id="PTHR12630:SF6">
    <property type="entry name" value="N-ACETYLGLUCOSAMINE-1-PHOSPHOTRANSFERASE SUBUNIT GAMMA"/>
    <property type="match status" value="1"/>
</dbReference>
<keyword evidence="3" id="KW-0812">Transmembrane</keyword>
<evidence type="ECO:0000313" key="6">
    <source>
        <dbReference type="Proteomes" id="UP000186922"/>
    </source>
</evidence>
<organism evidence="5 6">
    <name type="scientific">Ramazzottius varieornatus</name>
    <name type="common">Water bear</name>
    <name type="synonym">Tardigrade</name>
    <dbReference type="NCBI Taxonomy" id="947166"/>
    <lineage>
        <taxon>Eukaryota</taxon>
        <taxon>Metazoa</taxon>
        <taxon>Ecdysozoa</taxon>
        <taxon>Tardigrada</taxon>
        <taxon>Eutardigrada</taxon>
        <taxon>Parachela</taxon>
        <taxon>Hypsibioidea</taxon>
        <taxon>Ramazzottiidae</taxon>
        <taxon>Ramazzottius</taxon>
    </lineage>
</organism>
<accession>A0A1D1VQV7</accession>
<proteinExistence type="predicted"/>
<evidence type="ECO:0000313" key="5">
    <source>
        <dbReference type="EMBL" id="GAV03967.1"/>
    </source>
</evidence>
<evidence type="ECO:0000256" key="3">
    <source>
        <dbReference type="SAM" id="Phobius"/>
    </source>
</evidence>
<comment type="caution">
    <text evidence="5">The sequence shown here is derived from an EMBL/GenBank/DDBJ whole genome shotgun (WGS) entry which is preliminary data.</text>
</comment>
<dbReference type="EMBL" id="BDGG01000010">
    <property type="protein sequence ID" value="GAV03967.1"/>
    <property type="molecule type" value="Genomic_DNA"/>
</dbReference>
<dbReference type="Gene3D" id="2.70.130.10">
    <property type="entry name" value="Mannose-6-phosphate receptor binding domain"/>
    <property type="match status" value="1"/>
</dbReference>
<dbReference type="GO" id="GO:0005794">
    <property type="term" value="C:Golgi apparatus"/>
    <property type="evidence" value="ECO:0007669"/>
    <property type="project" value="TreeGrafter"/>
</dbReference>
<keyword evidence="1" id="KW-0732">Signal</keyword>
<dbReference type="STRING" id="947166.A0A1D1VQV7"/>
<dbReference type="AlphaFoldDB" id="A0A1D1VQV7"/>
<feature type="transmembrane region" description="Helical" evidence="3">
    <location>
        <begin position="6"/>
        <end position="28"/>
    </location>
</feature>
<dbReference type="OrthoDB" id="28322at2759"/>